<evidence type="ECO:0000256" key="2">
    <source>
        <dbReference type="ARBA" id="ARBA00007118"/>
    </source>
</evidence>
<dbReference type="Pfam" id="PF13237">
    <property type="entry name" value="Fer4_10"/>
    <property type="match status" value="1"/>
</dbReference>
<keyword evidence="6" id="KW-0560">Oxidoreductase</keyword>
<protein>
    <submittedName>
        <fullName evidence="10">Iron-sulfur cluster-binding and FMN-binding protein</fullName>
    </submittedName>
</protein>
<dbReference type="GO" id="GO:0051536">
    <property type="term" value="F:iron-sulfur cluster binding"/>
    <property type="evidence" value="ECO:0007669"/>
    <property type="project" value="UniProtKB-KW"/>
</dbReference>
<evidence type="ECO:0000256" key="1">
    <source>
        <dbReference type="ARBA" id="ARBA00001917"/>
    </source>
</evidence>
<evidence type="ECO:0000256" key="5">
    <source>
        <dbReference type="ARBA" id="ARBA00022723"/>
    </source>
</evidence>
<keyword evidence="11" id="KW-1185">Reference proteome</keyword>
<evidence type="ECO:0000256" key="7">
    <source>
        <dbReference type="ARBA" id="ARBA00023004"/>
    </source>
</evidence>
<dbReference type="OrthoDB" id="368873at2"/>
<dbReference type="SUPFAM" id="SSF54862">
    <property type="entry name" value="4Fe-4S ferredoxins"/>
    <property type="match status" value="1"/>
</dbReference>
<dbReference type="GO" id="GO:0046872">
    <property type="term" value="F:metal ion binding"/>
    <property type="evidence" value="ECO:0007669"/>
    <property type="project" value="UniProtKB-KW"/>
</dbReference>
<dbReference type="Pfam" id="PF00881">
    <property type="entry name" value="Nitroreductase"/>
    <property type="match status" value="1"/>
</dbReference>
<name>B9M082_GEODF</name>
<comment type="cofactor">
    <cofactor evidence="1">
        <name>FMN</name>
        <dbReference type="ChEBI" id="CHEBI:58210"/>
    </cofactor>
</comment>
<dbReference type="HOGENOM" id="CLU_070764_2_0_7"/>
<dbReference type="Proteomes" id="UP000007721">
    <property type="component" value="Chromosome"/>
</dbReference>
<feature type="domain" description="4Fe-4S ferredoxin-type" evidence="9">
    <location>
        <begin position="12"/>
        <end position="41"/>
    </location>
</feature>
<feature type="domain" description="4Fe-4S ferredoxin-type" evidence="9">
    <location>
        <begin position="43"/>
        <end position="73"/>
    </location>
</feature>
<dbReference type="eggNOG" id="COG2768">
    <property type="taxonomic scope" value="Bacteria"/>
</dbReference>
<organism evidence="10 11">
    <name type="scientific">Geotalea daltonii (strain DSM 22248 / JCM 15807 / FRC-32)</name>
    <name type="common">Geobacter daltonii</name>
    <dbReference type="NCBI Taxonomy" id="316067"/>
    <lineage>
        <taxon>Bacteria</taxon>
        <taxon>Pseudomonadati</taxon>
        <taxon>Thermodesulfobacteriota</taxon>
        <taxon>Desulfuromonadia</taxon>
        <taxon>Geobacterales</taxon>
        <taxon>Geobacteraceae</taxon>
        <taxon>Geotalea</taxon>
    </lineage>
</organism>
<reference evidence="10 11" key="1">
    <citation type="submission" date="2009-01" db="EMBL/GenBank/DDBJ databases">
        <title>Complete sequence of Geobacter sp. FRC-32.</title>
        <authorList>
            <consortium name="US DOE Joint Genome Institute"/>
            <person name="Lucas S."/>
            <person name="Copeland A."/>
            <person name="Lapidus A."/>
            <person name="Glavina del Rio T."/>
            <person name="Dalin E."/>
            <person name="Tice H."/>
            <person name="Bruce D."/>
            <person name="Goodwin L."/>
            <person name="Pitluck S."/>
            <person name="Saunders E."/>
            <person name="Brettin T."/>
            <person name="Detter J.C."/>
            <person name="Han C."/>
            <person name="Larimer F."/>
            <person name="Land M."/>
            <person name="Hauser L."/>
            <person name="Kyrpides N."/>
            <person name="Ovchinnikova G."/>
            <person name="Kostka J."/>
            <person name="Richardson P."/>
        </authorList>
    </citation>
    <scope>NUCLEOTIDE SEQUENCE [LARGE SCALE GENOMIC DNA]</scope>
    <source>
        <strain evidence="11">DSM 22248 / JCM 15807 / FRC-32</strain>
    </source>
</reference>
<evidence type="ECO:0000256" key="4">
    <source>
        <dbReference type="ARBA" id="ARBA00022643"/>
    </source>
</evidence>
<evidence type="ECO:0000256" key="3">
    <source>
        <dbReference type="ARBA" id="ARBA00022630"/>
    </source>
</evidence>
<dbReference type="SUPFAM" id="SSF55469">
    <property type="entry name" value="FMN-dependent nitroreductase-like"/>
    <property type="match status" value="1"/>
</dbReference>
<keyword evidence="3" id="KW-0285">Flavoprotein</keyword>
<proteinExistence type="inferred from homology"/>
<dbReference type="eggNOG" id="COG0778">
    <property type="taxonomic scope" value="Bacteria"/>
</dbReference>
<keyword evidence="4" id="KW-0288">FMN</keyword>
<dbReference type="Gene3D" id="3.30.70.20">
    <property type="match status" value="1"/>
</dbReference>
<accession>B9M082</accession>
<keyword evidence="8" id="KW-0411">Iron-sulfur</keyword>
<dbReference type="EMBL" id="CP001390">
    <property type="protein sequence ID" value="ACM20862.1"/>
    <property type="molecule type" value="Genomic_DNA"/>
</dbReference>
<dbReference type="PROSITE" id="PS51379">
    <property type="entry name" value="4FE4S_FER_2"/>
    <property type="match status" value="2"/>
</dbReference>
<evidence type="ECO:0000259" key="9">
    <source>
        <dbReference type="PROSITE" id="PS51379"/>
    </source>
</evidence>
<dbReference type="KEGG" id="geo:Geob_2510"/>
<dbReference type="InterPro" id="IPR017900">
    <property type="entry name" value="4Fe4S_Fe_S_CS"/>
</dbReference>
<keyword evidence="5" id="KW-0479">Metal-binding</keyword>
<dbReference type="AlphaFoldDB" id="B9M082"/>
<dbReference type="GO" id="GO:0016491">
    <property type="term" value="F:oxidoreductase activity"/>
    <property type="evidence" value="ECO:0007669"/>
    <property type="project" value="UniProtKB-KW"/>
</dbReference>
<dbReference type="InterPro" id="IPR000415">
    <property type="entry name" value="Nitroreductase-like"/>
</dbReference>
<dbReference type="STRING" id="316067.Geob_2510"/>
<dbReference type="InterPro" id="IPR029479">
    <property type="entry name" value="Nitroreductase"/>
</dbReference>
<gene>
    <name evidence="10" type="ordered locus">Geob_2510</name>
</gene>
<evidence type="ECO:0000256" key="6">
    <source>
        <dbReference type="ARBA" id="ARBA00023002"/>
    </source>
</evidence>
<sequence>MGIISSFGTAPGTPVVETERCLHCGKCAAICPVGVLQLKDENIKIDNNIHFGCIACGQCMMVCPNGSIAVTGRNITPEDIVELPPPEQRANRKQLTALMLARRSNRNFTDEEVSREMLDSIILAAASAPMGIPPSEVGITAILGHSKVAELSRDTANGYAGMLKVMGNPFVRGLCRIFLKRVTFDRFDGFILPLGKVIVDGERMGKDYVLYNAPAALLFHVSPYSDSADAVIACTYAMLAAESAGLGTCIIGCSAPILARSKTLKKKYHIPEDHTPALVLILGYHDHPHQKAIRRRFLSVNYQ</sequence>
<evidence type="ECO:0000313" key="11">
    <source>
        <dbReference type="Proteomes" id="UP000007721"/>
    </source>
</evidence>
<evidence type="ECO:0000256" key="8">
    <source>
        <dbReference type="ARBA" id="ARBA00023014"/>
    </source>
</evidence>
<dbReference type="PROSITE" id="PS00198">
    <property type="entry name" value="4FE4S_FER_1"/>
    <property type="match status" value="1"/>
</dbReference>
<dbReference type="PANTHER" id="PTHR43673:SF2">
    <property type="entry name" value="NITROREDUCTASE"/>
    <property type="match status" value="1"/>
</dbReference>
<comment type="similarity">
    <text evidence="2">Belongs to the nitroreductase family.</text>
</comment>
<dbReference type="Gene3D" id="3.40.109.10">
    <property type="entry name" value="NADH Oxidase"/>
    <property type="match status" value="1"/>
</dbReference>
<dbReference type="PANTHER" id="PTHR43673">
    <property type="entry name" value="NAD(P)H NITROREDUCTASE YDGI-RELATED"/>
    <property type="match status" value="1"/>
</dbReference>
<evidence type="ECO:0000313" key="10">
    <source>
        <dbReference type="EMBL" id="ACM20862.1"/>
    </source>
</evidence>
<dbReference type="InterPro" id="IPR017896">
    <property type="entry name" value="4Fe4S_Fe-S-bd"/>
</dbReference>
<dbReference type="RefSeq" id="WP_012647591.1">
    <property type="nucleotide sequence ID" value="NC_011979.1"/>
</dbReference>
<keyword evidence="7" id="KW-0408">Iron</keyword>